<keyword evidence="4" id="KW-1185">Reference proteome</keyword>
<sequence>MTMVVVSSTRRHPPAGGGVAVAVVMAMAMVVACFVLNSQPVLGSCVSRPSHFVPDRLDAMGTARHCYNTSSDTSSCFLRCACDGEDVDPSAVHLTCSPTGSSADDVPGFVYWNISVHDAHVNFTFSSKGKAAPSPSSGSTASFASSGVIATTSTPSELELEAEYDPHLGASMQTNMFWTPCRSMNAVSASRRIADDRAHVTVGWSRPDTTSDLLDHMVYDIAVRNTTHAAFETVVSGIAGRHELAAFQLPLGCEQYAVRVRSRFVASNGTTLASCASPYSITTVAPAATPSAPGTASVDMVHLTSTSAAFTWGPTSHDGGCGEVTYRVVVLDQMTSQVMGSASAKGMHNTHTTVTFAPPLKSRAHYIVEVRATTPIGSSPGTQSVFTAPAHTSTRTRTGRIVGSVVGSVVAVAIVITIFLLQRRNRKRVAYERI</sequence>
<evidence type="ECO:0000313" key="3">
    <source>
        <dbReference type="EMBL" id="EGD77124.1"/>
    </source>
</evidence>
<dbReference type="Proteomes" id="UP000007799">
    <property type="component" value="Unassembled WGS sequence"/>
</dbReference>
<dbReference type="EMBL" id="GL832976">
    <property type="protein sequence ID" value="EGD77124.1"/>
    <property type="molecule type" value="Genomic_DNA"/>
</dbReference>
<gene>
    <name evidence="3" type="ORF">PTSG_07459</name>
</gene>
<reference evidence="3" key="1">
    <citation type="submission" date="2009-08" db="EMBL/GenBank/DDBJ databases">
        <title>Annotation of Salpingoeca rosetta.</title>
        <authorList>
            <consortium name="The Broad Institute Genome Sequencing Platform"/>
            <person name="Russ C."/>
            <person name="Cuomo C."/>
            <person name="Burger G."/>
            <person name="Gray M.W."/>
            <person name="Holland P.W.H."/>
            <person name="King N."/>
            <person name="Lang F.B.F."/>
            <person name="Roger A.J."/>
            <person name="Ruiz-Trillo I."/>
            <person name="Young S.K."/>
            <person name="Zeng Q."/>
            <person name="Gargeya S."/>
            <person name="Alvarado L."/>
            <person name="Berlin A."/>
            <person name="Chapman S.B."/>
            <person name="Chen Z."/>
            <person name="Freedman E."/>
            <person name="Gellesch M."/>
            <person name="Goldberg J."/>
            <person name="Griggs A."/>
            <person name="Gujja S."/>
            <person name="Heilman E."/>
            <person name="Heiman D."/>
            <person name="Howarth C."/>
            <person name="Mehta T."/>
            <person name="Neiman D."/>
            <person name="Pearson M."/>
            <person name="Roberts A."/>
            <person name="Saif S."/>
            <person name="Shea T."/>
            <person name="Shenoy N."/>
            <person name="Sisk P."/>
            <person name="Stolte C."/>
            <person name="Sykes S."/>
            <person name="White J."/>
            <person name="Yandava C."/>
            <person name="Haas B."/>
            <person name="Nusbaum C."/>
            <person name="Birren B."/>
        </authorList>
    </citation>
    <scope>NUCLEOTIDE SEQUENCE [LARGE SCALE GENOMIC DNA]</scope>
    <source>
        <strain evidence="3">ATCC 50818</strain>
    </source>
</reference>
<dbReference type="Gene3D" id="2.60.40.10">
    <property type="entry name" value="Immunoglobulins"/>
    <property type="match status" value="1"/>
</dbReference>
<keyword evidence="1" id="KW-1133">Transmembrane helix</keyword>
<feature type="domain" description="Fibronectin type-III" evidence="2">
    <location>
        <begin position="292"/>
        <end position="391"/>
    </location>
</feature>
<dbReference type="CDD" id="cd00063">
    <property type="entry name" value="FN3"/>
    <property type="match status" value="1"/>
</dbReference>
<accession>F2UIS5</accession>
<protein>
    <recommendedName>
        <fullName evidence="2">Fibronectin type-III domain-containing protein</fullName>
    </recommendedName>
</protein>
<evidence type="ECO:0000259" key="2">
    <source>
        <dbReference type="PROSITE" id="PS50853"/>
    </source>
</evidence>
<feature type="transmembrane region" description="Helical" evidence="1">
    <location>
        <begin position="401"/>
        <end position="421"/>
    </location>
</feature>
<dbReference type="PROSITE" id="PS50853">
    <property type="entry name" value="FN3"/>
    <property type="match status" value="1"/>
</dbReference>
<name>F2UIS5_SALR5</name>
<evidence type="ECO:0000256" key="1">
    <source>
        <dbReference type="SAM" id="Phobius"/>
    </source>
</evidence>
<dbReference type="InParanoid" id="F2UIS5"/>
<evidence type="ECO:0000313" key="4">
    <source>
        <dbReference type="Proteomes" id="UP000007799"/>
    </source>
</evidence>
<dbReference type="SUPFAM" id="SSF49265">
    <property type="entry name" value="Fibronectin type III"/>
    <property type="match status" value="1"/>
</dbReference>
<dbReference type="RefSeq" id="XP_004990963.1">
    <property type="nucleotide sequence ID" value="XM_004990906.1"/>
</dbReference>
<dbReference type="GeneID" id="16071525"/>
<dbReference type="InterPro" id="IPR013783">
    <property type="entry name" value="Ig-like_fold"/>
</dbReference>
<dbReference type="KEGG" id="sre:PTSG_07459"/>
<keyword evidence="1" id="KW-0812">Transmembrane</keyword>
<organism evidence="4">
    <name type="scientific">Salpingoeca rosetta (strain ATCC 50818 / BSB-021)</name>
    <dbReference type="NCBI Taxonomy" id="946362"/>
    <lineage>
        <taxon>Eukaryota</taxon>
        <taxon>Choanoflagellata</taxon>
        <taxon>Craspedida</taxon>
        <taxon>Salpingoecidae</taxon>
        <taxon>Salpingoeca</taxon>
    </lineage>
</organism>
<dbReference type="AlphaFoldDB" id="F2UIS5"/>
<dbReference type="OMA" id="THCINSA"/>
<proteinExistence type="predicted"/>
<dbReference type="InterPro" id="IPR036116">
    <property type="entry name" value="FN3_sf"/>
</dbReference>
<keyword evidence="1" id="KW-0472">Membrane</keyword>
<dbReference type="InterPro" id="IPR003961">
    <property type="entry name" value="FN3_dom"/>
</dbReference>